<evidence type="ECO:0000313" key="2">
    <source>
        <dbReference type="Proteomes" id="UP001224674"/>
    </source>
</evidence>
<name>A0AAJ6DCF5_9MICC</name>
<dbReference type="EMBL" id="CP122566">
    <property type="protein sequence ID" value="WGH92772.1"/>
    <property type="molecule type" value="Genomic_DNA"/>
</dbReference>
<dbReference type="AlphaFoldDB" id="A0AAJ6DCF5"/>
<reference evidence="1 2" key="1">
    <citation type="submission" date="2023-03" db="EMBL/GenBank/DDBJ databases">
        <title>Complete genome sequences of several Auritidibacter ignavus strains isolated from ear infections.</title>
        <authorList>
            <person name="Baehr T."/>
            <person name="Baumhoegger A.M."/>
        </authorList>
    </citation>
    <scope>NUCLEOTIDE SEQUENCE [LARGE SCALE GENOMIC DNA]</scope>
    <source>
        <strain evidence="1 2">BABAE-6</strain>
    </source>
</reference>
<dbReference type="InterPro" id="IPR058303">
    <property type="entry name" value="DUF7990"/>
</dbReference>
<sequence>MATARWRWVRDKFVALAAGLHEFYAGPYRQTFARSARDEDDLLMMMVFSEALGIPNPATYYTAELMPVLYENFHDWHRRMGMERSPVEGLRCC</sequence>
<dbReference type="NCBIfam" id="NF041419">
    <property type="entry name" value="CC_star_Cory"/>
    <property type="match status" value="1"/>
</dbReference>
<dbReference type="InterPro" id="IPR047717">
    <property type="entry name" value="CC_star_Cory"/>
</dbReference>
<organism evidence="1 2">
    <name type="scientific">Auritidibacter ignavus</name>
    <dbReference type="NCBI Taxonomy" id="678932"/>
    <lineage>
        <taxon>Bacteria</taxon>
        <taxon>Bacillati</taxon>
        <taxon>Actinomycetota</taxon>
        <taxon>Actinomycetes</taxon>
        <taxon>Micrococcales</taxon>
        <taxon>Micrococcaceae</taxon>
        <taxon>Auritidibacter</taxon>
    </lineage>
</organism>
<proteinExistence type="predicted"/>
<dbReference type="GeneID" id="83696302"/>
<keyword evidence="2" id="KW-1185">Reference proteome</keyword>
<evidence type="ECO:0000313" key="1">
    <source>
        <dbReference type="EMBL" id="WGH92772.1"/>
    </source>
</evidence>
<dbReference type="Proteomes" id="UP001224674">
    <property type="component" value="Chromosome"/>
</dbReference>
<accession>A0AAJ6DCF5</accession>
<dbReference type="RefSeq" id="WP_122549204.1">
    <property type="nucleotide sequence ID" value="NZ_CP122561.1"/>
</dbReference>
<protein>
    <submittedName>
        <fullName evidence="1">Cory-CC-star protein</fullName>
    </submittedName>
</protein>
<gene>
    <name evidence="1" type="ORF">QDX21_10780</name>
</gene>
<dbReference type="Pfam" id="PF25952">
    <property type="entry name" value="DUF7990"/>
    <property type="match status" value="1"/>
</dbReference>